<evidence type="ECO:0000313" key="1">
    <source>
        <dbReference type="EMBL" id="CCH52413.1"/>
    </source>
</evidence>
<protein>
    <submittedName>
        <fullName evidence="1">Uncharacterized protein</fullName>
    </submittedName>
</protein>
<reference evidence="1 2" key="1">
    <citation type="journal article" date="2012" name="J. Bacteriol.">
        <title>Genome Sequence of the Filamentous Bacterium Fibrisoma limi BUZ 3T.</title>
        <authorList>
            <person name="Filippini M."/>
            <person name="Qi W."/>
            <person name="Jaenicke S."/>
            <person name="Goesmann A."/>
            <person name="Smits T.H."/>
            <person name="Bagheri H.C."/>
        </authorList>
    </citation>
    <scope>NUCLEOTIDE SEQUENCE [LARGE SCALE GENOMIC DNA]</scope>
    <source>
        <strain evidence="2">BUZ 3T</strain>
    </source>
</reference>
<comment type="caution">
    <text evidence="1">The sequence shown here is derived from an EMBL/GenBank/DDBJ whole genome shotgun (WGS) entry which is preliminary data.</text>
</comment>
<sequence length="55" mass="6053">MTNGLHNLTNDASCNTMGHFAPPDCDRLSLGWFLAFHQVIAAGGHTVFTMKRADY</sequence>
<dbReference type="STRING" id="1185876.BN8_01415"/>
<accession>I2GET8</accession>
<keyword evidence="2" id="KW-1185">Reference proteome</keyword>
<organism evidence="1 2">
    <name type="scientific">Fibrisoma limi BUZ 3</name>
    <dbReference type="NCBI Taxonomy" id="1185876"/>
    <lineage>
        <taxon>Bacteria</taxon>
        <taxon>Pseudomonadati</taxon>
        <taxon>Bacteroidota</taxon>
        <taxon>Cytophagia</taxon>
        <taxon>Cytophagales</taxon>
        <taxon>Spirosomataceae</taxon>
        <taxon>Fibrisoma</taxon>
    </lineage>
</organism>
<evidence type="ECO:0000313" key="2">
    <source>
        <dbReference type="Proteomes" id="UP000009309"/>
    </source>
</evidence>
<name>I2GET8_9BACT</name>
<proteinExistence type="predicted"/>
<dbReference type="AlphaFoldDB" id="I2GET8"/>
<gene>
    <name evidence="1" type="ORF">BN8_01415</name>
</gene>
<dbReference type="Proteomes" id="UP000009309">
    <property type="component" value="Unassembled WGS sequence"/>
</dbReference>
<dbReference type="EMBL" id="CAIT01000005">
    <property type="protein sequence ID" value="CCH52413.1"/>
    <property type="molecule type" value="Genomic_DNA"/>
</dbReference>